<dbReference type="AlphaFoldDB" id="A3B9G4"/>
<accession>A3B9G4</accession>
<proteinExistence type="predicted"/>
<evidence type="ECO:0000256" key="1">
    <source>
        <dbReference type="SAM" id="MobiDB-lite"/>
    </source>
</evidence>
<gene>
    <name evidence="2" type="ORF">OsJ_20519</name>
</gene>
<sequence>MAAGGQQDRHCHASSSSSPPWSHQVMSPTEKSREGQVGGIDEEDQGRGCQGRGRRQPPYPGGGFQVTTLFQAERRISTTGRTRGISAPSPTGLRLERAATVVAGERHGRHATDAPPRAARSGRAMDGGRRHRLRFPKPQPATRRASSSDHVLP</sequence>
<dbReference type="EMBL" id="CM000143">
    <property type="protein sequence ID" value="EAZ36203.1"/>
    <property type="molecule type" value="Genomic_DNA"/>
</dbReference>
<protein>
    <submittedName>
        <fullName evidence="2">Uncharacterized protein</fullName>
    </submittedName>
</protein>
<reference evidence="2" key="2">
    <citation type="submission" date="2008-12" db="EMBL/GenBank/DDBJ databases">
        <title>Improved gene annotation of the rice (Oryza sativa) genomes.</title>
        <authorList>
            <person name="Wang J."/>
            <person name="Li R."/>
            <person name="Fan W."/>
            <person name="Huang Q."/>
            <person name="Zhang J."/>
            <person name="Zhou Y."/>
            <person name="Hu Y."/>
            <person name="Zi S."/>
            <person name="Li J."/>
            <person name="Ni P."/>
            <person name="Zheng H."/>
            <person name="Zhang Y."/>
            <person name="Zhao M."/>
            <person name="Hao Q."/>
            <person name="McDermott J."/>
            <person name="Samudrala R."/>
            <person name="Kristiansen K."/>
            <person name="Wong G.K.-S."/>
        </authorList>
    </citation>
    <scope>NUCLEOTIDE SEQUENCE</scope>
</reference>
<feature type="region of interest" description="Disordered" evidence="1">
    <location>
        <begin position="1"/>
        <end position="65"/>
    </location>
</feature>
<feature type="compositionally biased region" description="Polar residues" evidence="1">
    <location>
        <begin position="144"/>
        <end position="153"/>
    </location>
</feature>
<evidence type="ECO:0000313" key="2">
    <source>
        <dbReference type="EMBL" id="EAZ36203.1"/>
    </source>
</evidence>
<dbReference type="Proteomes" id="UP000007752">
    <property type="component" value="Chromosome 6"/>
</dbReference>
<organism evidence="2">
    <name type="scientific">Oryza sativa subsp. japonica</name>
    <name type="common">Rice</name>
    <dbReference type="NCBI Taxonomy" id="39947"/>
    <lineage>
        <taxon>Eukaryota</taxon>
        <taxon>Viridiplantae</taxon>
        <taxon>Streptophyta</taxon>
        <taxon>Embryophyta</taxon>
        <taxon>Tracheophyta</taxon>
        <taxon>Spermatophyta</taxon>
        <taxon>Magnoliopsida</taxon>
        <taxon>Liliopsida</taxon>
        <taxon>Poales</taxon>
        <taxon>Poaceae</taxon>
        <taxon>BOP clade</taxon>
        <taxon>Oryzoideae</taxon>
        <taxon>Oryzeae</taxon>
        <taxon>Oryzinae</taxon>
        <taxon>Oryza</taxon>
        <taxon>Oryza sativa</taxon>
    </lineage>
</organism>
<name>A3B9G4_ORYSJ</name>
<reference evidence="2" key="1">
    <citation type="journal article" date="2005" name="PLoS Biol.">
        <title>The genomes of Oryza sativa: a history of duplications.</title>
        <authorList>
            <person name="Yu J."/>
            <person name="Wang J."/>
            <person name="Lin W."/>
            <person name="Li S."/>
            <person name="Li H."/>
            <person name="Zhou J."/>
            <person name="Ni P."/>
            <person name="Dong W."/>
            <person name="Hu S."/>
            <person name="Zeng C."/>
            <person name="Zhang J."/>
            <person name="Zhang Y."/>
            <person name="Li R."/>
            <person name="Xu Z."/>
            <person name="Li S."/>
            <person name="Li X."/>
            <person name="Zheng H."/>
            <person name="Cong L."/>
            <person name="Lin L."/>
            <person name="Yin J."/>
            <person name="Geng J."/>
            <person name="Li G."/>
            <person name="Shi J."/>
            <person name="Liu J."/>
            <person name="Lv H."/>
            <person name="Li J."/>
            <person name="Wang J."/>
            <person name="Deng Y."/>
            <person name="Ran L."/>
            <person name="Shi X."/>
            <person name="Wang X."/>
            <person name="Wu Q."/>
            <person name="Li C."/>
            <person name="Ren X."/>
            <person name="Wang J."/>
            <person name="Wang X."/>
            <person name="Li D."/>
            <person name="Liu D."/>
            <person name="Zhang X."/>
            <person name="Ji Z."/>
            <person name="Zhao W."/>
            <person name="Sun Y."/>
            <person name="Zhang Z."/>
            <person name="Bao J."/>
            <person name="Han Y."/>
            <person name="Dong L."/>
            <person name="Ji J."/>
            <person name="Chen P."/>
            <person name="Wu S."/>
            <person name="Liu J."/>
            <person name="Xiao Y."/>
            <person name="Bu D."/>
            <person name="Tan J."/>
            <person name="Yang L."/>
            <person name="Ye C."/>
            <person name="Zhang J."/>
            <person name="Xu J."/>
            <person name="Zhou Y."/>
            <person name="Yu Y."/>
            <person name="Zhang B."/>
            <person name="Zhuang S."/>
            <person name="Wei H."/>
            <person name="Liu B."/>
            <person name="Lei M."/>
            <person name="Yu H."/>
            <person name="Li Y."/>
            <person name="Xu H."/>
            <person name="Wei S."/>
            <person name="He X."/>
            <person name="Fang L."/>
            <person name="Zhang Z."/>
            <person name="Zhang Y."/>
            <person name="Huang X."/>
            <person name="Su Z."/>
            <person name="Tong W."/>
            <person name="Li J."/>
            <person name="Tong Z."/>
            <person name="Li S."/>
            <person name="Ye J."/>
            <person name="Wang L."/>
            <person name="Fang L."/>
            <person name="Lei T."/>
            <person name="Chen C."/>
            <person name="Chen H."/>
            <person name="Xu Z."/>
            <person name="Li H."/>
            <person name="Huang H."/>
            <person name="Zhang F."/>
            <person name="Xu H."/>
            <person name="Li N."/>
            <person name="Zhao C."/>
            <person name="Li S."/>
            <person name="Dong L."/>
            <person name="Huang Y."/>
            <person name="Li L."/>
            <person name="Xi Y."/>
            <person name="Qi Q."/>
            <person name="Li W."/>
            <person name="Zhang B."/>
            <person name="Hu W."/>
            <person name="Zhang Y."/>
            <person name="Tian X."/>
            <person name="Jiao Y."/>
            <person name="Liang X."/>
            <person name="Jin J."/>
            <person name="Gao L."/>
            <person name="Zheng W."/>
            <person name="Hao B."/>
            <person name="Liu S."/>
            <person name="Wang W."/>
            <person name="Yuan L."/>
            <person name="Cao M."/>
            <person name="McDermott J."/>
            <person name="Samudrala R."/>
            <person name="Wang J."/>
            <person name="Wong G.K."/>
            <person name="Yang H."/>
        </authorList>
    </citation>
    <scope>NUCLEOTIDE SEQUENCE [LARGE SCALE GENOMIC DNA]</scope>
</reference>
<feature type="region of interest" description="Disordered" evidence="1">
    <location>
        <begin position="103"/>
        <end position="153"/>
    </location>
</feature>